<sequence length="226" mass="25692">MRGIPVDPSCPVCKFEAETVKHMLFWCSHAKAAWFASSCNYNSNLIGFSSFAQWWMSIVQHFQGEQESINTIATACWIIWKERNKVTFNNSNPNPYFVAQKINRSITEAQMLEENKPPNQRPDYGQNLVSNDWFPPPVGYLKFNSDVVWKHQDFKAVVVVVVRNHYGQLIDGFVKFVEALFPLVGEALAMQEAIQMAITMGVPKMVLETDSSILHPALSSEQQVSM</sequence>
<protein>
    <recommendedName>
        <fullName evidence="1">RNase H type-1 domain-containing protein</fullName>
    </recommendedName>
</protein>
<name>A0ABQ9M3S9_HEVBR</name>
<dbReference type="EMBL" id="JARPOI010000009">
    <property type="protein sequence ID" value="KAJ9174180.1"/>
    <property type="molecule type" value="Genomic_DNA"/>
</dbReference>
<accession>A0ABQ9M3S9</accession>
<dbReference type="PANTHER" id="PTHR47074">
    <property type="entry name" value="BNAC02G40300D PROTEIN"/>
    <property type="match status" value="1"/>
</dbReference>
<organism evidence="2 3">
    <name type="scientific">Hevea brasiliensis</name>
    <name type="common">Para rubber tree</name>
    <name type="synonym">Siphonia brasiliensis</name>
    <dbReference type="NCBI Taxonomy" id="3981"/>
    <lineage>
        <taxon>Eukaryota</taxon>
        <taxon>Viridiplantae</taxon>
        <taxon>Streptophyta</taxon>
        <taxon>Embryophyta</taxon>
        <taxon>Tracheophyta</taxon>
        <taxon>Spermatophyta</taxon>
        <taxon>Magnoliopsida</taxon>
        <taxon>eudicotyledons</taxon>
        <taxon>Gunneridae</taxon>
        <taxon>Pentapetalae</taxon>
        <taxon>rosids</taxon>
        <taxon>fabids</taxon>
        <taxon>Malpighiales</taxon>
        <taxon>Euphorbiaceae</taxon>
        <taxon>Crotonoideae</taxon>
        <taxon>Micrandreae</taxon>
        <taxon>Hevea</taxon>
    </lineage>
</organism>
<proteinExistence type="predicted"/>
<evidence type="ECO:0000313" key="2">
    <source>
        <dbReference type="EMBL" id="KAJ9174180.1"/>
    </source>
</evidence>
<dbReference type="InterPro" id="IPR052929">
    <property type="entry name" value="RNase_H-like_EbsB-rel"/>
</dbReference>
<dbReference type="InterPro" id="IPR002156">
    <property type="entry name" value="RNaseH_domain"/>
</dbReference>
<feature type="domain" description="RNase H type-1" evidence="1">
    <location>
        <begin position="144"/>
        <end position="223"/>
    </location>
</feature>
<comment type="caution">
    <text evidence="2">The sequence shown here is derived from an EMBL/GenBank/DDBJ whole genome shotgun (WGS) entry which is preliminary data.</text>
</comment>
<evidence type="ECO:0000313" key="3">
    <source>
        <dbReference type="Proteomes" id="UP001174677"/>
    </source>
</evidence>
<gene>
    <name evidence="2" type="ORF">P3X46_017235</name>
</gene>
<dbReference type="Pfam" id="PF13456">
    <property type="entry name" value="RVT_3"/>
    <property type="match status" value="1"/>
</dbReference>
<dbReference type="PANTHER" id="PTHR47074:SF11">
    <property type="entry name" value="REVERSE TRANSCRIPTASE-LIKE PROTEIN"/>
    <property type="match status" value="1"/>
</dbReference>
<dbReference type="Proteomes" id="UP001174677">
    <property type="component" value="Chromosome 9"/>
</dbReference>
<reference evidence="2" key="1">
    <citation type="journal article" date="2023" name="Plant Biotechnol. J.">
        <title>Chromosome-level wild Hevea brasiliensis genome provides new tools for genomic-assisted breeding and valuable loci to elevate rubber yield.</title>
        <authorList>
            <person name="Cheng H."/>
            <person name="Song X."/>
            <person name="Hu Y."/>
            <person name="Wu T."/>
            <person name="Yang Q."/>
            <person name="An Z."/>
            <person name="Feng S."/>
            <person name="Deng Z."/>
            <person name="Wu W."/>
            <person name="Zeng X."/>
            <person name="Tu M."/>
            <person name="Wang X."/>
            <person name="Huang H."/>
        </authorList>
    </citation>
    <scope>NUCLEOTIDE SEQUENCE</scope>
    <source>
        <strain evidence="2">MT/VB/25A 57/8</strain>
    </source>
</reference>
<keyword evidence="3" id="KW-1185">Reference proteome</keyword>
<evidence type="ECO:0000259" key="1">
    <source>
        <dbReference type="Pfam" id="PF13456"/>
    </source>
</evidence>